<dbReference type="SMART" id="SM00409">
    <property type="entry name" value="IG"/>
    <property type="match status" value="1"/>
</dbReference>
<evidence type="ECO:0000256" key="3">
    <source>
        <dbReference type="ARBA" id="ARBA00023180"/>
    </source>
</evidence>
<dbReference type="InterPro" id="IPR013106">
    <property type="entry name" value="Ig_V-set"/>
</dbReference>
<evidence type="ECO:0000256" key="5">
    <source>
        <dbReference type="SAM" id="MobiDB-lite"/>
    </source>
</evidence>
<feature type="non-terminal residue" evidence="8">
    <location>
        <position position="218"/>
    </location>
</feature>
<dbReference type="InterPro" id="IPR003599">
    <property type="entry name" value="Ig_sub"/>
</dbReference>
<dbReference type="STRING" id="118200.A0A093G2P4"/>
<feature type="domain" description="Ig-like" evidence="7">
    <location>
        <begin position="1"/>
        <end position="82"/>
    </location>
</feature>
<keyword evidence="2" id="KW-1015">Disulfide bond</keyword>
<evidence type="ECO:0000313" key="9">
    <source>
        <dbReference type="Proteomes" id="UP000053875"/>
    </source>
</evidence>
<gene>
    <name evidence="8" type="ORF">N307_04923</name>
</gene>
<proteinExistence type="predicted"/>
<dbReference type="SUPFAM" id="SSF48726">
    <property type="entry name" value="Immunoglobulin"/>
    <property type="match status" value="1"/>
</dbReference>
<feature type="region of interest" description="Disordered" evidence="5">
    <location>
        <begin position="161"/>
        <end position="218"/>
    </location>
</feature>
<sequence>LEQPQKQLWVKAGQMLTLSCTISGEGPPGPVEWLKGWGSENKTIYAQTSSSPRVTRVEGGSNEDFSIQIRDVQPEDAGTYYCVKFMRRGRPGAALQVFQHGQGTVVSVQDTPLVPGMVAAAAVLFLLLGLLVAFCMYRRKRRGQAGSQSLSRACCAETPSPSREVLDAETSHLPSQQSSKEDTTIHYADLQPLPSAPWRGGSPGTARSEYASVRVAAK</sequence>
<dbReference type="EMBL" id="KL215404">
    <property type="protein sequence ID" value="KFV64450.1"/>
    <property type="molecule type" value="Genomic_DNA"/>
</dbReference>
<evidence type="ECO:0000313" key="8">
    <source>
        <dbReference type="EMBL" id="KFV64450.1"/>
    </source>
</evidence>
<protein>
    <submittedName>
        <fullName evidence="8">Signal-regulatory protein beta-1 isoform 3</fullName>
    </submittedName>
</protein>
<dbReference type="Proteomes" id="UP000053875">
    <property type="component" value="Unassembled WGS sequence"/>
</dbReference>
<evidence type="ECO:0000259" key="7">
    <source>
        <dbReference type="PROSITE" id="PS50835"/>
    </source>
</evidence>
<keyword evidence="6" id="KW-0812">Transmembrane</keyword>
<name>A0A093G2P4_DRYPU</name>
<dbReference type="Gene3D" id="2.60.40.10">
    <property type="entry name" value="Immunoglobulins"/>
    <property type="match status" value="1"/>
</dbReference>
<organism evidence="8 9">
    <name type="scientific">Dryobates pubescens</name>
    <name type="common">Downy woodpecker</name>
    <name type="synonym">Picoides pubescens</name>
    <dbReference type="NCBI Taxonomy" id="118200"/>
    <lineage>
        <taxon>Eukaryota</taxon>
        <taxon>Metazoa</taxon>
        <taxon>Chordata</taxon>
        <taxon>Craniata</taxon>
        <taxon>Vertebrata</taxon>
        <taxon>Euteleostomi</taxon>
        <taxon>Archelosauria</taxon>
        <taxon>Archosauria</taxon>
        <taxon>Dinosauria</taxon>
        <taxon>Saurischia</taxon>
        <taxon>Theropoda</taxon>
        <taxon>Coelurosauria</taxon>
        <taxon>Aves</taxon>
        <taxon>Neognathae</taxon>
        <taxon>Neoaves</taxon>
        <taxon>Telluraves</taxon>
        <taxon>Coraciimorphae</taxon>
        <taxon>Piciformes</taxon>
        <taxon>Picidae</taxon>
        <taxon>Dryobates</taxon>
    </lineage>
</organism>
<evidence type="ECO:0000256" key="1">
    <source>
        <dbReference type="ARBA" id="ARBA00022729"/>
    </source>
</evidence>
<evidence type="ECO:0000256" key="6">
    <source>
        <dbReference type="SAM" id="Phobius"/>
    </source>
</evidence>
<keyword evidence="9" id="KW-1185">Reference proteome</keyword>
<reference evidence="8 9" key="1">
    <citation type="submission" date="2014-04" db="EMBL/GenBank/DDBJ databases">
        <title>Genome evolution of avian class.</title>
        <authorList>
            <person name="Zhang G."/>
            <person name="Li C."/>
        </authorList>
    </citation>
    <scope>NUCLEOTIDE SEQUENCE [LARGE SCALE GENOMIC DNA]</scope>
    <source>
        <strain evidence="8">BGI_N307</strain>
    </source>
</reference>
<dbReference type="FunFam" id="2.60.40.10:FF:000295">
    <property type="entry name" value="Tyrosine-protein phosphatase non-receptor type substrate 1"/>
    <property type="match status" value="1"/>
</dbReference>
<keyword evidence="6" id="KW-1133">Transmembrane helix</keyword>
<dbReference type="InterPro" id="IPR007110">
    <property type="entry name" value="Ig-like_dom"/>
</dbReference>
<dbReference type="PROSITE" id="PS50835">
    <property type="entry name" value="IG_LIKE"/>
    <property type="match status" value="1"/>
</dbReference>
<feature type="non-terminal residue" evidence="8">
    <location>
        <position position="1"/>
    </location>
</feature>
<dbReference type="SMART" id="SM00406">
    <property type="entry name" value="IGv"/>
    <property type="match status" value="1"/>
</dbReference>
<dbReference type="InterPro" id="IPR051755">
    <property type="entry name" value="Ig-like_CS_Receptor"/>
</dbReference>
<keyword evidence="6" id="KW-0472">Membrane</keyword>
<dbReference type="AlphaFoldDB" id="A0A093G2P4"/>
<keyword evidence="4" id="KW-0393">Immunoglobulin domain</keyword>
<dbReference type="InterPro" id="IPR036179">
    <property type="entry name" value="Ig-like_dom_sf"/>
</dbReference>
<keyword evidence="3" id="KW-0325">Glycoprotein</keyword>
<dbReference type="PANTHER" id="PTHR19971">
    <property type="entry name" value="SIGNAL-REGULATORY PROTEIN BETA"/>
    <property type="match status" value="1"/>
</dbReference>
<dbReference type="InterPro" id="IPR013783">
    <property type="entry name" value="Ig-like_fold"/>
</dbReference>
<accession>A0A093G2P4</accession>
<feature type="transmembrane region" description="Helical" evidence="6">
    <location>
        <begin position="117"/>
        <end position="137"/>
    </location>
</feature>
<dbReference type="Pfam" id="PF07686">
    <property type="entry name" value="V-set"/>
    <property type="match status" value="1"/>
</dbReference>
<keyword evidence="1" id="KW-0732">Signal</keyword>
<evidence type="ECO:0000256" key="2">
    <source>
        <dbReference type="ARBA" id="ARBA00023157"/>
    </source>
</evidence>
<evidence type="ECO:0000256" key="4">
    <source>
        <dbReference type="ARBA" id="ARBA00023319"/>
    </source>
</evidence>